<dbReference type="AlphaFoldDB" id="A0A4Y7U6F1"/>
<evidence type="ECO:0008006" key="7">
    <source>
        <dbReference type="Google" id="ProtNLM"/>
    </source>
</evidence>
<evidence type="ECO:0000313" key="6">
    <source>
        <dbReference type="Proteomes" id="UP000298340"/>
    </source>
</evidence>
<reference evidence="3 5" key="1">
    <citation type="journal article" date="2015" name="Stand. Genomic Sci.">
        <title>Genomic Encyclopedia of Bacterial and Archaeal Type Strains, Phase III: the genomes of soil and plant-associated and newly described type strains.</title>
        <authorList>
            <person name="Whitman W.B."/>
            <person name="Woyke T."/>
            <person name="Klenk H.P."/>
            <person name="Zhou Y."/>
            <person name="Lilburn T.G."/>
            <person name="Beck B.J."/>
            <person name="De Vos P."/>
            <person name="Vandamme P."/>
            <person name="Eisen J.A."/>
            <person name="Garrity G."/>
            <person name="Hugenholtz P."/>
            <person name="Kyrpides N.C."/>
        </authorList>
    </citation>
    <scope>NUCLEOTIDE SEQUENCE [LARGE SCALE GENOMIC DNA]</scope>
    <source>
        <strain evidence="3 5">P5626</strain>
    </source>
</reference>
<evidence type="ECO:0000313" key="5">
    <source>
        <dbReference type="Proteomes" id="UP000295270"/>
    </source>
</evidence>
<feature type="region of interest" description="Disordered" evidence="2">
    <location>
        <begin position="156"/>
        <end position="175"/>
    </location>
</feature>
<reference evidence="4 6" key="2">
    <citation type="journal article" date="2018" name="Syst. Appl. Microbiol.">
        <title>Flavobacterium circumlabens sp. nov. and Flavobacterium cupreum sp. nov., two psychrotrophic species isolated from Antarctic environmental samples.</title>
        <authorList>
            <person name="Kralova S."/>
            <person name="Busse H.J."/>
            <person name="Svec P."/>
            <person name="Maslanova I."/>
            <person name="Stankova E."/>
            <person name="Bartak M."/>
            <person name="Sedlacek I."/>
        </authorList>
    </citation>
    <scope>NUCLEOTIDE SEQUENCE [LARGE SCALE GENOMIC DNA]</scope>
    <source>
        <strain evidence="4 6">CCM 8828</strain>
    </source>
</reference>
<dbReference type="RefSeq" id="WP_132038074.1">
    <property type="nucleotide sequence ID" value="NZ_QWDN01000011.1"/>
</dbReference>
<dbReference type="Gene3D" id="2.170.130.10">
    <property type="entry name" value="TonB-dependent receptor, plug domain"/>
    <property type="match status" value="1"/>
</dbReference>
<dbReference type="Proteomes" id="UP000298340">
    <property type="component" value="Unassembled WGS sequence"/>
</dbReference>
<proteinExistence type="inferred from homology"/>
<keyword evidence="1" id="KW-0812">Transmembrane</keyword>
<gene>
    <name evidence="4" type="ORF">D0809_22200</name>
    <name evidence="3" type="ORF">EV142_112106</name>
</gene>
<dbReference type="InterPro" id="IPR037066">
    <property type="entry name" value="Plug_dom_sf"/>
</dbReference>
<keyword evidence="1" id="KW-0998">Cell outer membrane</keyword>
<evidence type="ECO:0000313" key="4">
    <source>
        <dbReference type="EMBL" id="TEB42005.1"/>
    </source>
</evidence>
<dbReference type="EMBL" id="QWDN01000011">
    <property type="protein sequence ID" value="TEB42005.1"/>
    <property type="molecule type" value="Genomic_DNA"/>
</dbReference>
<evidence type="ECO:0000256" key="1">
    <source>
        <dbReference type="PROSITE-ProRule" id="PRU01360"/>
    </source>
</evidence>
<keyword evidence="1" id="KW-0813">Transport</keyword>
<organism evidence="4 6">
    <name type="scientific">Flavobacterium circumlabens</name>
    <dbReference type="NCBI Taxonomy" id="2133765"/>
    <lineage>
        <taxon>Bacteria</taxon>
        <taxon>Pseudomonadati</taxon>
        <taxon>Bacteroidota</taxon>
        <taxon>Flavobacteriia</taxon>
        <taxon>Flavobacteriales</taxon>
        <taxon>Flavobacteriaceae</taxon>
        <taxon>Flavobacterium</taxon>
    </lineage>
</organism>
<dbReference type="InterPro" id="IPR039426">
    <property type="entry name" value="TonB-dep_rcpt-like"/>
</dbReference>
<keyword evidence="1" id="KW-1134">Transmembrane beta strand</keyword>
<evidence type="ECO:0000256" key="2">
    <source>
        <dbReference type="SAM" id="MobiDB-lite"/>
    </source>
</evidence>
<dbReference type="EMBL" id="SLWA01000012">
    <property type="protein sequence ID" value="TCN51570.1"/>
    <property type="molecule type" value="Genomic_DNA"/>
</dbReference>
<comment type="similarity">
    <text evidence="1">Belongs to the TonB-dependent receptor family.</text>
</comment>
<sequence>MDNHDKLFEKIKEASHNAESKDFAAMDKVWSRVEEKLDKKEDKKTIALWKKIAIAASLLLVISIGSQFIKTNHTSTIEETKVVTNEIQKEPIQETDLGKNKIATSEDSEIIPKAEATEILNNQIKKQEKVALQEIQSYNSDKIAYETAPAIAADEAAAPAPSITSGYSSEEDSVEKDKAFAPAAVSKPLRGESYRMAVAEKETQMAKKSAPLVILNGKAISHTDDAKRDKMMQGELTNLNPENVESLVVLEEPLYIIDGNYYSENDLFGKNPKSPYAPLNKQEIKTITILQDLEATEKYGEKGKKGVVIITTKTGKPAPQH</sequence>
<name>A0A4Y7U6F1_9FLAO</name>
<accession>A0A4Y7U6F1</accession>
<reference evidence="3" key="3">
    <citation type="submission" date="2019-03" db="EMBL/GenBank/DDBJ databases">
        <authorList>
            <person name="Whitman W."/>
            <person name="Huntemann M."/>
            <person name="Clum A."/>
            <person name="Pillay M."/>
            <person name="Palaniappan K."/>
            <person name="Varghese N."/>
            <person name="Mikhailova N."/>
            <person name="Stamatis D."/>
            <person name="Reddy T."/>
            <person name="Daum C."/>
            <person name="Shapiro N."/>
            <person name="Ivanova N."/>
            <person name="Kyrpides N."/>
            <person name="Woyke T."/>
        </authorList>
    </citation>
    <scope>NUCLEOTIDE SEQUENCE</scope>
    <source>
        <strain evidence="3">P5626</strain>
    </source>
</reference>
<protein>
    <recommendedName>
        <fullName evidence="7">TonB-dependent receptor plug domain-containing protein</fullName>
    </recommendedName>
</protein>
<keyword evidence="1" id="KW-0472">Membrane</keyword>
<comment type="caution">
    <text evidence="4">The sequence shown here is derived from an EMBL/GenBank/DDBJ whole genome shotgun (WGS) entry which is preliminary data.</text>
</comment>
<evidence type="ECO:0000313" key="3">
    <source>
        <dbReference type="EMBL" id="TCN51570.1"/>
    </source>
</evidence>
<dbReference type="GO" id="GO:0009279">
    <property type="term" value="C:cell outer membrane"/>
    <property type="evidence" value="ECO:0007669"/>
    <property type="project" value="UniProtKB-SubCell"/>
</dbReference>
<keyword evidence="5" id="KW-1185">Reference proteome</keyword>
<dbReference type="Proteomes" id="UP000295270">
    <property type="component" value="Unassembled WGS sequence"/>
</dbReference>
<dbReference type="PROSITE" id="PS52016">
    <property type="entry name" value="TONB_DEPENDENT_REC_3"/>
    <property type="match status" value="1"/>
</dbReference>
<comment type="subcellular location">
    <subcellularLocation>
        <location evidence="1">Cell outer membrane</location>
        <topology evidence="1">Multi-pass membrane protein</topology>
    </subcellularLocation>
</comment>
<dbReference type="OrthoDB" id="1352714at2"/>